<evidence type="ECO:0000256" key="10">
    <source>
        <dbReference type="ARBA" id="ARBA00022840"/>
    </source>
</evidence>
<evidence type="ECO:0000256" key="8">
    <source>
        <dbReference type="ARBA" id="ARBA00022741"/>
    </source>
</evidence>
<dbReference type="PANTHER" id="PTHR45453:SF2">
    <property type="entry name" value="HISTIDINE KINASE"/>
    <property type="match status" value="1"/>
</dbReference>
<feature type="transmembrane region" description="Helical" evidence="14">
    <location>
        <begin position="35"/>
        <end position="57"/>
    </location>
</feature>
<evidence type="ECO:0000256" key="1">
    <source>
        <dbReference type="ARBA" id="ARBA00000085"/>
    </source>
</evidence>
<dbReference type="SMART" id="SM00387">
    <property type="entry name" value="HATPase_c"/>
    <property type="match status" value="1"/>
</dbReference>
<keyword evidence="4" id="KW-1003">Cell membrane</keyword>
<dbReference type="EMBL" id="JAVDQG010000001">
    <property type="protein sequence ID" value="MDR6224425.1"/>
    <property type="molecule type" value="Genomic_DNA"/>
</dbReference>
<dbReference type="InterPro" id="IPR003661">
    <property type="entry name" value="HisK_dim/P_dom"/>
</dbReference>
<feature type="domain" description="Histidine kinase" evidence="15">
    <location>
        <begin position="120"/>
        <end position="327"/>
    </location>
</feature>
<evidence type="ECO:0000313" key="17">
    <source>
        <dbReference type="Proteomes" id="UP001185012"/>
    </source>
</evidence>
<evidence type="ECO:0000256" key="11">
    <source>
        <dbReference type="ARBA" id="ARBA00022989"/>
    </source>
</evidence>
<keyword evidence="8" id="KW-0547">Nucleotide-binding</keyword>
<gene>
    <name evidence="16" type="ORF">JOE21_000413</name>
</gene>
<dbReference type="Gene3D" id="3.30.565.10">
    <property type="entry name" value="Histidine kinase-like ATPase, C-terminal domain"/>
    <property type="match status" value="1"/>
</dbReference>
<dbReference type="SUPFAM" id="SSF55874">
    <property type="entry name" value="ATPase domain of HSP90 chaperone/DNA topoisomerase II/histidine kinase"/>
    <property type="match status" value="1"/>
</dbReference>
<protein>
    <recommendedName>
        <fullName evidence="3">histidine kinase</fullName>
        <ecNumber evidence="3">2.7.13.3</ecNumber>
    </recommendedName>
</protein>
<dbReference type="PANTHER" id="PTHR45453">
    <property type="entry name" value="PHOSPHATE REGULON SENSOR PROTEIN PHOR"/>
    <property type="match status" value="1"/>
</dbReference>
<dbReference type="InterPro" id="IPR036890">
    <property type="entry name" value="HATPase_C_sf"/>
</dbReference>
<dbReference type="Proteomes" id="UP001185012">
    <property type="component" value="Unassembled WGS sequence"/>
</dbReference>
<dbReference type="InterPro" id="IPR050351">
    <property type="entry name" value="BphY/WalK/GraS-like"/>
</dbReference>
<organism evidence="16 17">
    <name type="scientific">Desmospora profundinema</name>
    <dbReference type="NCBI Taxonomy" id="1571184"/>
    <lineage>
        <taxon>Bacteria</taxon>
        <taxon>Bacillati</taxon>
        <taxon>Bacillota</taxon>
        <taxon>Bacilli</taxon>
        <taxon>Bacillales</taxon>
        <taxon>Thermoactinomycetaceae</taxon>
        <taxon>Desmospora</taxon>
    </lineage>
</organism>
<dbReference type="PRINTS" id="PR00344">
    <property type="entry name" value="BCTRLSENSOR"/>
</dbReference>
<evidence type="ECO:0000256" key="6">
    <source>
        <dbReference type="ARBA" id="ARBA00022679"/>
    </source>
</evidence>
<accession>A0ABU1IKT5</accession>
<evidence type="ECO:0000256" key="4">
    <source>
        <dbReference type="ARBA" id="ARBA00022475"/>
    </source>
</evidence>
<proteinExistence type="predicted"/>
<dbReference type="GO" id="GO:0016301">
    <property type="term" value="F:kinase activity"/>
    <property type="evidence" value="ECO:0007669"/>
    <property type="project" value="UniProtKB-KW"/>
</dbReference>
<feature type="transmembrane region" description="Helical" evidence="14">
    <location>
        <begin position="12"/>
        <end position="29"/>
    </location>
</feature>
<comment type="subcellular location">
    <subcellularLocation>
        <location evidence="2">Cell membrane</location>
        <topology evidence="2">Multi-pass membrane protein</topology>
    </subcellularLocation>
</comment>
<evidence type="ECO:0000256" key="7">
    <source>
        <dbReference type="ARBA" id="ARBA00022692"/>
    </source>
</evidence>
<evidence type="ECO:0000256" key="12">
    <source>
        <dbReference type="ARBA" id="ARBA00023012"/>
    </source>
</evidence>
<evidence type="ECO:0000256" key="9">
    <source>
        <dbReference type="ARBA" id="ARBA00022777"/>
    </source>
</evidence>
<keyword evidence="6" id="KW-0808">Transferase</keyword>
<dbReference type="InterPro" id="IPR004358">
    <property type="entry name" value="Sig_transdc_His_kin-like_C"/>
</dbReference>
<dbReference type="PROSITE" id="PS50109">
    <property type="entry name" value="HIS_KIN"/>
    <property type="match status" value="1"/>
</dbReference>
<keyword evidence="10" id="KW-0067">ATP-binding</keyword>
<sequence length="340" mass="39507">MRLFLREQIPLLIIYGLQLVLILGIYRLAGFQNWWIALYAALLSAVLFVGYLCYRYWSLRSFYYRLTFPMETLDESIRDRGGNPLSKALNELLKTQYQHYKGELHHYESKIRNHVTFINQWVHQMKTPLSVIHLTIQDEDDPIFDSIREESDRIGKGLETVLHTARLDSFEQDFHVEPVRLNTVVHQVIQENKGLFIRNRVYPEVYVDETLTVESDEKWLAFVLGQLLTNAVKYSVETGEKIVLSSWMRGPHAVLQVTDYGIGIPKKDLQRVFEPYFTGEHGRKYPESTGMGLYLVREVCRRLNHGVELTSKVGKGTTVRIIFLSPVPPVPLHESKEGLR</sequence>
<comment type="catalytic activity">
    <reaction evidence="1">
        <text>ATP + protein L-histidine = ADP + protein N-phospho-L-histidine.</text>
        <dbReference type="EC" id="2.7.13.3"/>
    </reaction>
</comment>
<dbReference type="CDD" id="cd00082">
    <property type="entry name" value="HisKA"/>
    <property type="match status" value="1"/>
</dbReference>
<evidence type="ECO:0000313" key="16">
    <source>
        <dbReference type="EMBL" id="MDR6224425.1"/>
    </source>
</evidence>
<keyword evidence="17" id="KW-1185">Reference proteome</keyword>
<reference evidence="16 17" key="1">
    <citation type="submission" date="2023-07" db="EMBL/GenBank/DDBJ databases">
        <title>Genomic Encyclopedia of Type Strains, Phase IV (KMG-IV): sequencing the most valuable type-strain genomes for metagenomic binning, comparative biology and taxonomic classification.</title>
        <authorList>
            <person name="Goeker M."/>
        </authorList>
    </citation>
    <scope>NUCLEOTIDE SEQUENCE [LARGE SCALE GENOMIC DNA]</scope>
    <source>
        <strain evidence="16 17">DSM 45903</strain>
    </source>
</reference>
<evidence type="ECO:0000256" key="13">
    <source>
        <dbReference type="ARBA" id="ARBA00023136"/>
    </source>
</evidence>
<evidence type="ECO:0000256" key="2">
    <source>
        <dbReference type="ARBA" id="ARBA00004651"/>
    </source>
</evidence>
<evidence type="ECO:0000256" key="5">
    <source>
        <dbReference type="ARBA" id="ARBA00022553"/>
    </source>
</evidence>
<keyword evidence="11 14" id="KW-1133">Transmembrane helix</keyword>
<comment type="caution">
    <text evidence="16">The sequence shown here is derived from an EMBL/GenBank/DDBJ whole genome shotgun (WGS) entry which is preliminary data.</text>
</comment>
<dbReference type="InterPro" id="IPR005467">
    <property type="entry name" value="His_kinase_dom"/>
</dbReference>
<name>A0ABU1IKT5_9BACL</name>
<evidence type="ECO:0000256" key="14">
    <source>
        <dbReference type="SAM" id="Phobius"/>
    </source>
</evidence>
<keyword evidence="5" id="KW-0597">Phosphoprotein</keyword>
<keyword evidence="13 14" id="KW-0472">Membrane</keyword>
<keyword evidence="7 14" id="KW-0812">Transmembrane</keyword>
<dbReference type="SMART" id="SM00388">
    <property type="entry name" value="HisKA"/>
    <property type="match status" value="1"/>
</dbReference>
<dbReference type="Pfam" id="PF02518">
    <property type="entry name" value="HATPase_c"/>
    <property type="match status" value="1"/>
</dbReference>
<dbReference type="EC" id="2.7.13.3" evidence="3"/>
<evidence type="ECO:0000256" key="3">
    <source>
        <dbReference type="ARBA" id="ARBA00012438"/>
    </source>
</evidence>
<evidence type="ECO:0000259" key="15">
    <source>
        <dbReference type="PROSITE" id="PS50109"/>
    </source>
</evidence>
<dbReference type="RefSeq" id="WP_309861759.1">
    <property type="nucleotide sequence ID" value="NZ_JAVDQG010000001.1"/>
</dbReference>
<dbReference type="InterPro" id="IPR003594">
    <property type="entry name" value="HATPase_dom"/>
</dbReference>
<keyword evidence="9 16" id="KW-0418">Kinase</keyword>
<keyword evidence="12" id="KW-0902">Two-component regulatory system</keyword>